<dbReference type="Proteomes" id="UP001589788">
    <property type="component" value="Unassembled WGS sequence"/>
</dbReference>
<dbReference type="InterPro" id="IPR004513">
    <property type="entry name" value="FtsX"/>
</dbReference>
<evidence type="ECO:0000313" key="14">
    <source>
        <dbReference type="EMBL" id="MFC0082679.1"/>
    </source>
</evidence>
<evidence type="ECO:0000256" key="4">
    <source>
        <dbReference type="ARBA" id="ARBA00022475"/>
    </source>
</evidence>
<dbReference type="Pfam" id="PF18075">
    <property type="entry name" value="FtsX_ECD"/>
    <property type="match status" value="1"/>
</dbReference>
<feature type="transmembrane region" description="Helical" evidence="11">
    <location>
        <begin position="21"/>
        <end position="43"/>
    </location>
</feature>
<dbReference type="Gene3D" id="3.30.70.3040">
    <property type="match status" value="1"/>
</dbReference>
<keyword evidence="4 10" id="KW-1003">Cell membrane</keyword>
<organism evidence="14 15">
    <name type="scientific">Aciditerrimonas ferrireducens</name>
    <dbReference type="NCBI Taxonomy" id="667306"/>
    <lineage>
        <taxon>Bacteria</taxon>
        <taxon>Bacillati</taxon>
        <taxon>Actinomycetota</taxon>
        <taxon>Acidimicrobiia</taxon>
        <taxon>Acidimicrobiales</taxon>
        <taxon>Acidimicrobiaceae</taxon>
        <taxon>Aciditerrimonas</taxon>
    </lineage>
</organism>
<keyword evidence="7 11" id="KW-1133">Transmembrane helix</keyword>
<comment type="caution">
    <text evidence="14">The sequence shown here is derived from an EMBL/GenBank/DDBJ whole genome shotgun (WGS) entry which is preliminary data.</text>
</comment>
<keyword evidence="8 10" id="KW-0472">Membrane</keyword>
<evidence type="ECO:0000256" key="1">
    <source>
        <dbReference type="ARBA" id="ARBA00004651"/>
    </source>
</evidence>
<feature type="transmembrane region" description="Helical" evidence="11">
    <location>
        <begin position="267"/>
        <end position="292"/>
    </location>
</feature>
<feature type="domain" description="ABC3 transporter permease C-terminal" evidence="12">
    <location>
        <begin position="176"/>
        <end position="295"/>
    </location>
</feature>
<dbReference type="InterPro" id="IPR040690">
    <property type="entry name" value="FtsX_ECD"/>
</dbReference>
<dbReference type="RefSeq" id="WP_248107930.1">
    <property type="nucleotide sequence ID" value="NZ_JAKHEX010000012.1"/>
</dbReference>
<evidence type="ECO:0000256" key="3">
    <source>
        <dbReference type="ARBA" id="ARBA00021907"/>
    </source>
</evidence>
<comment type="subcellular location">
    <subcellularLocation>
        <location evidence="1">Cell membrane</location>
        <topology evidence="1">Multi-pass membrane protein</topology>
    </subcellularLocation>
</comment>
<dbReference type="InterPro" id="IPR003838">
    <property type="entry name" value="ABC3_permease_C"/>
</dbReference>
<comment type="similarity">
    <text evidence="2 10">Belongs to the ABC-4 integral membrane protein family. FtsX subfamily.</text>
</comment>
<evidence type="ECO:0000256" key="7">
    <source>
        <dbReference type="ARBA" id="ARBA00022989"/>
    </source>
</evidence>
<evidence type="ECO:0000256" key="8">
    <source>
        <dbReference type="ARBA" id="ARBA00023136"/>
    </source>
</evidence>
<accession>A0ABV6C8Q5</accession>
<dbReference type="GO" id="GO:0051301">
    <property type="term" value="P:cell division"/>
    <property type="evidence" value="ECO:0007669"/>
    <property type="project" value="UniProtKB-KW"/>
</dbReference>
<keyword evidence="9 10" id="KW-0131">Cell cycle</keyword>
<reference evidence="14 15" key="1">
    <citation type="submission" date="2024-09" db="EMBL/GenBank/DDBJ databases">
        <authorList>
            <person name="Sun Q."/>
            <person name="Mori K."/>
        </authorList>
    </citation>
    <scope>NUCLEOTIDE SEQUENCE [LARGE SCALE GENOMIC DNA]</scope>
    <source>
        <strain evidence="14 15">JCM 15389</strain>
    </source>
</reference>
<keyword evidence="15" id="KW-1185">Reference proteome</keyword>
<evidence type="ECO:0000259" key="13">
    <source>
        <dbReference type="Pfam" id="PF18075"/>
    </source>
</evidence>
<name>A0ABV6C8Q5_9ACTN</name>
<gene>
    <name evidence="14" type="ORF">ACFFRE_11105</name>
</gene>
<evidence type="ECO:0000256" key="6">
    <source>
        <dbReference type="ARBA" id="ARBA00022692"/>
    </source>
</evidence>
<keyword evidence="5 10" id="KW-0132">Cell division</keyword>
<protein>
    <recommendedName>
        <fullName evidence="3 10">Cell division protein FtsX</fullName>
    </recommendedName>
</protein>
<dbReference type="EMBL" id="JBHLYQ010000134">
    <property type="protein sequence ID" value="MFC0082679.1"/>
    <property type="molecule type" value="Genomic_DNA"/>
</dbReference>
<dbReference type="PANTHER" id="PTHR47755:SF1">
    <property type="entry name" value="CELL DIVISION PROTEIN FTSX"/>
    <property type="match status" value="1"/>
</dbReference>
<feature type="domain" description="FtsX extracellular" evidence="13">
    <location>
        <begin position="60"/>
        <end position="153"/>
    </location>
</feature>
<dbReference type="PIRSF" id="PIRSF003097">
    <property type="entry name" value="FtsX"/>
    <property type="match status" value="1"/>
</dbReference>
<sequence>MAVSVEYVARETAANLWRNRLMTIAAVLTVAVSLSLVGVSLLLRQGVAQATTQWQHGVDVLVFLDPVPQAPTQPTAQQRTVDEQLRQLPYVERCFYRDQAYDYQEAKRLLDPSAASVLSIGTTPASWRCVLSQPAEASALASQFSRYPGVDGVRYPQQAIRTMETVVHVLDAVFLVLAVILLLSAAVLILNTIRLAIFARRREVSVMKLVGATNWFIRIPFMFEGIVQGLAGAVVAVLVTVGLHVLLDHLAGSNIHSLLYEMRTPAGEVAVTAVLVGLIGVVIGAAGSAIGIRRFLDT</sequence>
<evidence type="ECO:0000259" key="12">
    <source>
        <dbReference type="Pfam" id="PF02687"/>
    </source>
</evidence>
<evidence type="ECO:0000256" key="11">
    <source>
        <dbReference type="SAM" id="Phobius"/>
    </source>
</evidence>
<evidence type="ECO:0000256" key="10">
    <source>
        <dbReference type="PIRNR" id="PIRNR003097"/>
    </source>
</evidence>
<evidence type="ECO:0000256" key="9">
    <source>
        <dbReference type="ARBA" id="ARBA00023306"/>
    </source>
</evidence>
<feature type="transmembrane region" description="Helical" evidence="11">
    <location>
        <begin position="226"/>
        <end position="247"/>
    </location>
</feature>
<dbReference type="PANTHER" id="PTHR47755">
    <property type="entry name" value="CELL DIVISION PROTEIN FTSX"/>
    <property type="match status" value="1"/>
</dbReference>
<proteinExistence type="inferred from homology"/>
<evidence type="ECO:0000256" key="2">
    <source>
        <dbReference type="ARBA" id="ARBA00007379"/>
    </source>
</evidence>
<keyword evidence="6 11" id="KW-0812">Transmembrane</keyword>
<evidence type="ECO:0000313" key="15">
    <source>
        <dbReference type="Proteomes" id="UP001589788"/>
    </source>
</evidence>
<dbReference type="Pfam" id="PF02687">
    <property type="entry name" value="FtsX"/>
    <property type="match status" value="1"/>
</dbReference>
<feature type="transmembrane region" description="Helical" evidence="11">
    <location>
        <begin position="172"/>
        <end position="193"/>
    </location>
</feature>
<evidence type="ECO:0000256" key="5">
    <source>
        <dbReference type="ARBA" id="ARBA00022618"/>
    </source>
</evidence>